<organism evidence="1 2">
    <name type="scientific">Smallanthus sonchifolius</name>
    <dbReference type="NCBI Taxonomy" id="185202"/>
    <lineage>
        <taxon>Eukaryota</taxon>
        <taxon>Viridiplantae</taxon>
        <taxon>Streptophyta</taxon>
        <taxon>Embryophyta</taxon>
        <taxon>Tracheophyta</taxon>
        <taxon>Spermatophyta</taxon>
        <taxon>Magnoliopsida</taxon>
        <taxon>eudicotyledons</taxon>
        <taxon>Gunneridae</taxon>
        <taxon>Pentapetalae</taxon>
        <taxon>asterids</taxon>
        <taxon>campanulids</taxon>
        <taxon>Asterales</taxon>
        <taxon>Asteraceae</taxon>
        <taxon>Asteroideae</taxon>
        <taxon>Heliantheae alliance</taxon>
        <taxon>Millerieae</taxon>
        <taxon>Smallanthus</taxon>
    </lineage>
</organism>
<reference evidence="1 2" key="2">
    <citation type="journal article" date="2022" name="Mol. Ecol. Resour.">
        <title>The genomes of chicory, endive, great burdock and yacon provide insights into Asteraceae paleo-polyploidization history and plant inulin production.</title>
        <authorList>
            <person name="Fan W."/>
            <person name="Wang S."/>
            <person name="Wang H."/>
            <person name="Wang A."/>
            <person name="Jiang F."/>
            <person name="Liu H."/>
            <person name="Zhao H."/>
            <person name="Xu D."/>
            <person name="Zhang Y."/>
        </authorList>
    </citation>
    <scope>NUCLEOTIDE SEQUENCE [LARGE SCALE GENOMIC DNA]</scope>
    <source>
        <strain evidence="2">cv. Yunnan</strain>
        <tissue evidence="1">Leaves</tissue>
    </source>
</reference>
<evidence type="ECO:0000313" key="2">
    <source>
        <dbReference type="Proteomes" id="UP001056120"/>
    </source>
</evidence>
<name>A0ACB9JUF2_9ASTR</name>
<keyword evidence="2" id="KW-1185">Reference proteome</keyword>
<reference evidence="2" key="1">
    <citation type="journal article" date="2022" name="Mol. Ecol. Resour.">
        <title>The genomes of chicory, endive, great burdock and yacon provide insights into Asteraceae palaeo-polyploidization history and plant inulin production.</title>
        <authorList>
            <person name="Fan W."/>
            <person name="Wang S."/>
            <person name="Wang H."/>
            <person name="Wang A."/>
            <person name="Jiang F."/>
            <person name="Liu H."/>
            <person name="Zhao H."/>
            <person name="Xu D."/>
            <person name="Zhang Y."/>
        </authorList>
    </citation>
    <scope>NUCLEOTIDE SEQUENCE [LARGE SCALE GENOMIC DNA]</scope>
    <source>
        <strain evidence="2">cv. Yunnan</strain>
    </source>
</reference>
<gene>
    <name evidence="1" type="ORF">L1987_05031</name>
</gene>
<proteinExistence type="predicted"/>
<sequence>MHRQSLGSPASKLQCHGVLFSGAGVINDETDNNFISEDHRNDKSSSCSAGDEERKSQKSDQQKSNPVSLSSRLVHLIPILMFFCFLILYLSSHDPSNKDSIEIDDNIGGGSMAIRSMRNLQQQLRYRLHRKFRHYG</sequence>
<comment type="caution">
    <text evidence="1">The sequence shown here is derived from an EMBL/GenBank/DDBJ whole genome shotgun (WGS) entry which is preliminary data.</text>
</comment>
<accession>A0ACB9JUF2</accession>
<dbReference type="EMBL" id="CM042019">
    <property type="protein sequence ID" value="KAI3823592.1"/>
    <property type="molecule type" value="Genomic_DNA"/>
</dbReference>
<protein>
    <submittedName>
        <fullName evidence="1">Uncharacterized protein</fullName>
    </submittedName>
</protein>
<dbReference type="Proteomes" id="UP001056120">
    <property type="component" value="Linkage Group LG02"/>
</dbReference>
<evidence type="ECO:0000313" key="1">
    <source>
        <dbReference type="EMBL" id="KAI3823592.1"/>
    </source>
</evidence>